<dbReference type="Gene3D" id="3.30.70.270">
    <property type="match status" value="1"/>
</dbReference>
<evidence type="ECO:0000256" key="2">
    <source>
        <dbReference type="ARBA" id="ARBA00022636"/>
    </source>
</evidence>
<dbReference type="AlphaFoldDB" id="A0A5E4PFX7"/>
<keyword evidence="3" id="KW-0812">Transmembrane</keyword>
<evidence type="ECO:0000256" key="1">
    <source>
        <dbReference type="ARBA" id="ARBA00012282"/>
    </source>
</evidence>
<feature type="transmembrane region" description="Helical" evidence="3">
    <location>
        <begin position="169"/>
        <end position="188"/>
    </location>
</feature>
<feature type="transmembrane region" description="Helical" evidence="3">
    <location>
        <begin position="97"/>
        <end position="117"/>
    </location>
</feature>
<dbReference type="Pfam" id="PF00563">
    <property type="entry name" value="EAL"/>
    <property type="match status" value="1"/>
</dbReference>
<dbReference type="EC" id="3.1.4.52" evidence="1"/>
<dbReference type="Gene3D" id="3.20.20.450">
    <property type="entry name" value="EAL domain"/>
    <property type="match status" value="1"/>
</dbReference>
<dbReference type="InterPro" id="IPR000160">
    <property type="entry name" value="GGDEF_dom"/>
</dbReference>
<dbReference type="KEGG" id="asip:AQUSIP_12010"/>
<evidence type="ECO:0000313" key="7">
    <source>
        <dbReference type="Proteomes" id="UP000324194"/>
    </source>
</evidence>
<feature type="domain" description="EAL" evidence="4">
    <location>
        <begin position="392"/>
        <end position="644"/>
    </location>
</feature>
<proteinExistence type="predicted"/>
<name>A0A5E4PFX7_9COXI</name>
<dbReference type="Proteomes" id="UP000324194">
    <property type="component" value="Chromosome 1"/>
</dbReference>
<evidence type="ECO:0000313" key="6">
    <source>
        <dbReference type="EMBL" id="VVC75900.1"/>
    </source>
</evidence>
<dbReference type="SMART" id="SM00267">
    <property type="entry name" value="GGDEF"/>
    <property type="match status" value="1"/>
</dbReference>
<evidence type="ECO:0000259" key="5">
    <source>
        <dbReference type="PROSITE" id="PS50887"/>
    </source>
</evidence>
<dbReference type="PANTHER" id="PTHR44757:SF2">
    <property type="entry name" value="BIOFILM ARCHITECTURE MAINTENANCE PROTEIN MBAA"/>
    <property type="match status" value="1"/>
</dbReference>
<reference evidence="6 7" key="1">
    <citation type="submission" date="2019-08" db="EMBL/GenBank/DDBJ databases">
        <authorList>
            <person name="Guy L."/>
        </authorList>
    </citation>
    <scope>NUCLEOTIDE SEQUENCE [LARGE SCALE GENOMIC DNA]</scope>
    <source>
        <strain evidence="6 7">SGT-108</strain>
    </source>
</reference>
<dbReference type="InterPro" id="IPR043128">
    <property type="entry name" value="Rev_trsase/Diguanyl_cyclase"/>
</dbReference>
<dbReference type="GO" id="GO:0071111">
    <property type="term" value="F:cyclic-guanylate-specific phosphodiesterase activity"/>
    <property type="evidence" value="ECO:0007669"/>
    <property type="project" value="UniProtKB-EC"/>
</dbReference>
<evidence type="ECO:0000256" key="3">
    <source>
        <dbReference type="SAM" id="Phobius"/>
    </source>
</evidence>
<dbReference type="InterPro" id="IPR001633">
    <property type="entry name" value="EAL_dom"/>
</dbReference>
<sequence>MDIIADQKQITDEEKLLINQQVKAELVEHLYQGCLPGTISGIVASAAIYLDYLGYTPHQLLNLWVITFNLMMVALSALFFFYKKYKDKLALSTWERSYSLMMTGCALSWVPIIYLLPTDITRQYLALVALFLATTGYATGTIGQFLLCVVTLNIMLLPLIAWCLYQGGIFYNIIAAYSIIYMSFMFGINHRSTRWFKDSLKLKLENNLVSYQANHDLLTDLPNQRLLPQYIQSAIHAVAGTPRTFALVCFSLNRMEMINDSLGHGAGDAIIQSVANRLNALAMHAAKVKNETQYIITISRKDTFNILMIPLAIDGAENKLTHLFSILDEPFYLEERGVKLTASLGVSFYPKDGETSESLRANADAAMLKAKQFGGNRFEFYKAEINAQLPKQIALEKDLHDAIDQNQLQVYYQPLIDLKTGRIAGSEALIRWPHPVHGFISPMNFIPLAEEIGLIVPIGSWILKEACRQTRVWQQMGFTGLKVAVNVSGKQLTHGNFIETIKGALAVTEFDPRYLELEITETAILDENITSIIKEFTKMGLGLAVDDFGTGYSGLSYLKRFSIDKLKIDQSFVRDIPASNDSITIVSAILAMARELNVKSLAEGVETEEQLRFLQSKGCDYIQGYYFSKPLEASYFTQLLLNYRNMQVFSNVEVAQP</sequence>
<feature type="domain" description="GGDEF" evidence="5">
    <location>
        <begin position="243"/>
        <end position="383"/>
    </location>
</feature>
<dbReference type="EMBL" id="LR699119">
    <property type="protein sequence ID" value="VVC75900.1"/>
    <property type="molecule type" value="Genomic_DNA"/>
</dbReference>
<dbReference type="CDD" id="cd01949">
    <property type="entry name" value="GGDEF"/>
    <property type="match status" value="1"/>
</dbReference>
<gene>
    <name evidence="6" type="primary">cph2_2</name>
    <name evidence="6" type="ORF">AQUSIP_12010</name>
</gene>
<dbReference type="InterPro" id="IPR052155">
    <property type="entry name" value="Biofilm_reg_signaling"/>
</dbReference>
<dbReference type="CDD" id="cd01948">
    <property type="entry name" value="EAL"/>
    <property type="match status" value="1"/>
</dbReference>
<dbReference type="InterPro" id="IPR029787">
    <property type="entry name" value="Nucleotide_cyclase"/>
</dbReference>
<dbReference type="InterPro" id="IPR035919">
    <property type="entry name" value="EAL_sf"/>
</dbReference>
<keyword evidence="3" id="KW-0472">Membrane</keyword>
<feature type="transmembrane region" description="Helical" evidence="3">
    <location>
        <begin position="61"/>
        <end position="82"/>
    </location>
</feature>
<protein>
    <recommendedName>
        <fullName evidence="1">cyclic-guanylate-specific phosphodiesterase</fullName>
        <ecNumber evidence="1">3.1.4.52</ecNumber>
    </recommendedName>
</protein>
<dbReference type="NCBIfam" id="TIGR00254">
    <property type="entry name" value="GGDEF"/>
    <property type="match status" value="1"/>
</dbReference>
<dbReference type="PROSITE" id="PS50883">
    <property type="entry name" value="EAL"/>
    <property type="match status" value="1"/>
</dbReference>
<dbReference type="PANTHER" id="PTHR44757">
    <property type="entry name" value="DIGUANYLATE CYCLASE DGCP"/>
    <property type="match status" value="1"/>
</dbReference>
<feature type="transmembrane region" description="Helical" evidence="3">
    <location>
        <begin position="30"/>
        <end position="49"/>
    </location>
</feature>
<dbReference type="PROSITE" id="PS50887">
    <property type="entry name" value="GGDEF"/>
    <property type="match status" value="1"/>
</dbReference>
<dbReference type="Pfam" id="PF00990">
    <property type="entry name" value="GGDEF"/>
    <property type="match status" value="1"/>
</dbReference>
<accession>A0A5E4PFX7</accession>
<dbReference type="SUPFAM" id="SSF141868">
    <property type="entry name" value="EAL domain-like"/>
    <property type="match status" value="1"/>
</dbReference>
<dbReference type="FunFam" id="3.20.20.450:FF:000001">
    <property type="entry name" value="Cyclic di-GMP phosphodiesterase yahA"/>
    <property type="match status" value="1"/>
</dbReference>
<organism evidence="6 7">
    <name type="scientific">Aquicella siphonis</name>
    <dbReference type="NCBI Taxonomy" id="254247"/>
    <lineage>
        <taxon>Bacteria</taxon>
        <taxon>Pseudomonadati</taxon>
        <taxon>Pseudomonadota</taxon>
        <taxon>Gammaproteobacteria</taxon>
        <taxon>Legionellales</taxon>
        <taxon>Coxiellaceae</taxon>
        <taxon>Aquicella</taxon>
    </lineage>
</organism>
<dbReference type="SMART" id="SM00052">
    <property type="entry name" value="EAL"/>
    <property type="match status" value="1"/>
</dbReference>
<keyword evidence="7" id="KW-1185">Reference proteome</keyword>
<evidence type="ECO:0000259" key="4">
    <source>
        <dbReference type="PROSITE" id="PS50883"/>
    </source>
</evidence>
<feature type="transmembrane region" description="Helical" evidence="3">
    <location>
        <begin position="124"/>
        <end position="157"/>
    </location>
</feature>
<keyword evidence="2" id="KW-0973">c-di-GMP</keyword>
<dbReference type="SUPFAM" id="SSF55073">
    <property type="entry name" value="Nucleotide cyclase"/>
    <property type="match status" value="1"/>
</dbReference>
<keyword evidence="3" id="KW-1133">Transmembrane helix</keyword>